<reference evidence="9" key="1">
    <citation type="submission" date="2022-04" db="EMBL/GenBank/DDBJ databases">
        <title>Corynebacterium kalidii LD5P10.</title>
        <authorList>
            <person name="Sun J.Q."/>
        </authorList>
    </citation>
    <scope>NUCLEOTIDE SEQUENCE</scope>
    <source>
        <strain evidence="9">LD5P10</strain>
    </source>
</reference>
<dbReference type="PIRSF" id="PIRSF036426">
    <property type="entry name" value="Sirohaem_synth"/>
    <property type="match status" value="1"/>
</dbReference>
<evidence type="ECO:0000256" key="7">
    <source>
        <dbReference type="SAM" id="MobiDB-lite"/>
    </source>
</evidence>
<evidence type="ECO:0000256" key="6">
    <source>
        <dbReference type="PIRSR" id="PIRSR036426-1"/>
    </source>
</evidence>
<keyword evidence="2 9" id="KW-0489">Methyltransferase</keyword>
<comment type="caution">
    <text evidence="9">The sequence shown here is derived from an EMBL/GenBank/DDBJ whole genome shotgun (WGS) entry which is preliminary data.</text>
</comment>
<dbReference type="GO" id="GO:0009236">
    <property type="term" value="P:cobalamin biosynthetic process"/>
    <property type="evidence" value="ECO:0007669"/>
    <property type="project" value="InterPro"/>
</dbReference>
<evidence type="ECO:0000256" key="4">
    <source>
        <dbReference type="ARBA" id="ARBA00022691"/>
    </source>
</evidence>
<keyword evidence="5" id="KW-0627">Porphyrin biosynthesis</keyword>
<keyword evidence="3 9" id="KW-0808">Transferase</keyword>
<dbReference type="InterPro" id="IPR000878">
    <property type="entry name" value="4pyrrol_Mease"/>
</dbReference>
<dbReference type="NCBIfam" id="TIGR01469">
    <property type="entry name" value="cobA_cysG_Cterm"/>
    <property type="match status" value="1"/>
</dbReference>
<evidence type="ECO:0000313" key="10">
    <source>
        <dbReference type="Proteomes" id="UP001139207"/>
    </source>
</evidence>
<evidence type="ECO:0000256" key="1">
    <source>
        <dbReference type="ARBA" id="ARBA00012162"/>
    </source>
</evidence>
<dbReference type="RefSeq" id="WP_244803063.1">
    <property type="nucleotide sequence ID" value="NZ_JALIEA010000006.1"/>
</dbReference>
<dbReference type="Pfam" id="PF00590">
    <property type="entry name" value="TP_methylase"/>
    <property type="match status" value="1"/>
</dbReference>
<dbReference type="InterPro" id="IPR014776">
    <property type="entry name" value="4pyrrole_Mease_sub2"/>
</dbReference>
<dbReference type="EC" id="2.1.1.107" evidence="1"/>
<dbReference type="Proteomes" id="UP001139207">
    <property type="component" value="Unassembled WGS sequence"/>
</dbReference>
<proteinExistence type="predicted"/>
<accession>A0A9X1WFR6</accession>
<dbReference type="SUPFAM" id="SSF53790">
    <property type="entry name" value="Tetrapyrrole methylase"/>
    <property type="match status" value="1"/>
</dbReference>
<dbReference type="GO" id="GO:0004851">
    <property type="term" value="F:uroporphyrin-III C-methyltransferase activity"/>
    <property type="evidence" value="ECO:0007669"/>
    <property type="project" value="UniProtKB-EC"/>
</dbReference>
<feature type="domain" description="Tetrapyrrole methylase" evidence="8">
    <location>
        <begin position="176"/>
        <end position="381"/>
    </location>
</feature>
<dbReference type="EMBL" id="JALIEA010000006">
    <property type="protein sequence ID" value="MCJ7857318.1"/>
    <property type="molecule type" value="Genomic_DNA"/>
</dbReference>
<dbReference type="PANTHER" id="PTHR45790">
    <property type="entry name" value="SIROHEME SYNTHASE-RELATED"/>
    <property type="match status" value="1"/>
</dbReference>
<protein>
    <recommendedName>
        <fullName evidence="1">uroporphyrinogen-III C-methyltransferase</fullName>
        <ecNumber evidence="1">2.1.1.107</ecNumber>
    </recommendedName>
</protein>
<evidence type="ECO:0000256" key="2">
    <source>
        <dbReference type="ARBA" id="ARBA00022603"/>
    </source>
</evidence>
<organism evidence="9 10">
    <name type="scientific">Corynebacterium kalidii</name>
    <dbReference type="NCBI Taxonomy" id="2931982"/>
    <lineage>
        <taxon>Bacteria</taxon>
        <taxon>Bacillati</taxon>
        <taxon>Actinomycetota</taxon>
        <taxon>Actinomycetes</taxon>
        <taxon>Mycobacteriales</taxon>
        <taxon>Corynebacteriaceae</taxon>
        <taxon>Corynebacterium</taxon>
    </lineage>
</organism>
<dbReference type="InterPro" id="IPR036291">
    <property type="entry name" value="NAD(P)-bd_dom_sf"/>
</dbReference>
<sequence length="433" mass="45662">MTFVMGGLDVRDKLIVLVGGGDVTARSAERFLTEGAVLRIIAPRLTGAAAELLHVTDRERMSWVPRPFRDTDVDDAWLVHTATGVSDVDTAVDTACRSRRIWCIDAADALRGTARLSAEARHDDLVVGTLSTGSPDPRRSASVRSAVQKLFERGLLPDRKIRNRQECSDEQHTGSVTLIGGGPGPGDLMTLRGYRALTQADVIVHDRLGPTDVLGDLGRHVEVIDVGKSPGNHPVSQQRINDILVGRARRGLRVARLKGGDPFVLGRGGEEAQACNAAGVPVEVIPGVSSVVAAPQVAGIPVTHRGTADSVHVVNGHRHPRPSTLAALHDDGTTVVVLMGTSTLPDFVAASLDAGVPSKRPVTIVENAHRPGQRCLNTTLGYVTELATSQSVKNPAVIVVGEAARPGLLTGQDDTDDTIVQGYLGPLAKGVSA</sequence>
<feature type="active site" description="Proton donor" evidence="6">
    <location>
        <position position="228"/>
    </location>
</feature>
<dbReference type="Gene3D" id="3.30.950.10">
    <property type="entry name" value="Methyltransferase, Cobalt-precorrin-4 Transmethylase, Domain 2"/>
    <property type="match status" value="1"/>
</dbReference>
<dbReference type="Gene3D" id="3.40.1010.10">
    <property type="entry name" value="Cobalt-precorrin-4 Transmethylase, Domain 1"/>
    <property type="match status" value="1"/>
</dbReference>
<feature type="compositionally biased region" description="Basic and acidic residues" evidence="7">
    <location>
        <begin position="162"/>
        <end position="172"/>
    </location>
</feature>
<dbReference type="GO" id="GO:0051266">
    <property type="term" value="F:sirohydrochlorin ferrochelatase activity"/>
    <property type="evidence" value="ECO:0007669"/>
    <property type="project" value="InterPro"/>
</dbReference>
<keyword evidence="10" id="KW-1185">Reference proteome</keyword>
<dbReference type="InterPro" id="IPR014777">
    <property type="entry name" value="4pyrrole_Mease_sub1"/>
</dbReference>
<evidence type="ECO:0000256" key="3">
    <source>
        <dbReference type="ARBA" id="ARBA00022679"/>
    </source>
</evidence>
<dbReference type="FunFam" id="3.40.1010.10:FF:000001">
    <property type="entry name" value="Siroheme synthase"/>
    <property type="match status" value="1"/>
</dbReference>
<dbReference type="InterPro" id="IPR006366">
    <property type="entry name" value="CobA/CysG_C"/>
</dbReference>
<dbReference type="GO" id="GO:0032259">
    <property type="term" value="P:methylation"/>
    <property type="evidence" value="ECO:0007669"/>
    <property type="project" value="UniProtKB-KW"/>
</dbReference>
<dbReference type="NCBIfam" id="NF004790">
    <property type="entry name" value="PRK06136.1"/>
    <property type="match status" value="1"/>
</dbReference>
<name>A0A9X1WFR6_9CORY</name>
<dbReference type="InterPro" id="IPR012409">
    <property type="entry name" value="Sirohaem_synth"/>
</dbReference>
<feature type="region of interest" description="Disordered" evidence="7">
    <location>
        <begin position="162"/>
        <end position="182"/>
    </location>
</feature>
<gene>
    <name evidence="9" type="primary">cobA</name>
    <name evidence="9" type="ORF">MUN33_01105</name>
</gene>
<dbReference type="Pfam" id="PF13241">
    <property type="entry name" value="NAD_binding_7"/>
    <property type="match status" value="1"/>
</dbReference>
<dbReference type="GO" id="GO:0051287">
    <property type="term" value="F:NAD binding"/>
    <property type="evidence" value="ECO:0007669"/>
    <property type="project" value="InterPro"/>
</dbReference>
<dbReference type="PANTHER" id="PTHR45790:SF3">
    <property type="entry name" value="S-ADENOSYL-L-METHIONINE-DEPENDENT UROPORPHYRINOGEN III METHYLTRANSFERASE, CHLOROPLASTIC"/>
    <property type="match status" value="1"/>
</dbReference>
<dbReference type="Gene3D" id="3.40.50.720">
    <property type="entry name" value="NAD(P)-binding Rossmann-like Domain"/>
    <property type="match status" value="1"/>
</dbReference>
<dbReference type="SUPFAM" id="SSF51735">
    <property type="entry name" value="NAD(P)-binding Rossmann-fold domains"/>
    <property type="match status" value="1"/>
</dbReference>
<dbReference type="InterPro" id="IPR050161">
    <property type="entry name" value="Siro_Cobalamin_biosynth"/>
</dbReference>
<dbReference type="AlphaFoldDB" id="A0A9X1WFR6"/>
<evidence type="ECO:0000259" key="8">
    <source>
        <dbReference type="Pfam" id="PF00590"/>
    </source>
</evidence>
<dbReference type="CDD" id="cd11642">
    <property type="entry name" value="SUMT"/>
    <property type="match status" value="1"/>
</dbReference>
<keyword evidence="4" id="KW-0949">S-adenosyl-L-methionine</keyword>
<dbReference type="InterPro" id="IPR035996">
    <property type="entry name" value="4pyrrol_Methylase_sf"/>
</dbReference>
<dbReference type="GO" id="GO:0043115">
    <property type="term" value="F:precorrin-2 dehydrogenase activity"/>
    <property type="evidence" value="ECO:0007669"/>
    <property type="project" value="InterPro"/>
</dbReference>
<feature type="active site" description="Proton acceptor" evidence="6">
    <location>
        <position position="206"/>
    </location>
</feature>
<evidence type="ECO:0000313" key="9">
    <source>
        <dbReference type="EMBL" id="MCJ7857318.1"/>
    </source>
</evidence>
<evidence type="ECO:0000256" key="5">
    <source>
        <dbReference type="ARBA" id="ARBA00023244"/>
    </source>
</evidence>
<dbReference type="GO" id="GO:0019354">
    <property type="term" value="P:siroheme biosynthetic process"/>
    <property type="evidence" value="ECO:0007669"/>
    <property type="project" value="InterPro"/>
</dbReference>